<name>A0A0K0ET59_STRER</name>
<dbReference type="PANTHER" id="PTHR11636:SF137">
    <property type="entry name" value="HOMEOBOX PROTEIN CEH-18"/>
    <property type="match status" value="1"/>
</dbReference>
<dbReference type="InterPro" id="IPR010982">
    <property type="entry name" value="Lambda_DNA-bd_dom_sf"/>
</dbReference>
<dbReference type="Pfam" id="PF00046">
    <property type="entry name" value="Homeodomain"/>
    <property type="match status" value="1"/>
</dbReference>
<evidence type="ECO:0000256" key="5">
    <source>
        <dbReference type="PROSITE-ProRule" id="PRU00108"/>
    </source>
</evidence>
<dbReference type="SMART" id="SM00389">
    <property type="entry name" value="HOX"/>
    <property type="match status" value="1"/>
</dbReference>
<dbReference type="PRINTS" id="PR00028">
    <property type="entry name" value="POUDOMAIN"/>
</dbReference>
<dbReference type="PANTHER" id="PTHR11636">
    <property type="entry name" value="POU DOMAIN"/>
    <property type="match status" value="1"/>
</dbReference>
<dbReference type="GO" id="GO:0005634">
    <property type="term" value="C:nucleus"/>
    <property type="evidence" value="ECO:0007669"/>
    <property type="project" value="UniProtKB-SubCell"/>
</dbReference>
<dbReference type="CDD" id="cd00086">
    <property type="entry name" value="homeodomain"/>
    <property type="match status" value="1"/>
</dbReference>
<keyword evidence="11" id="KW-1185">Reference proteome</keyword>
<dbReference type="PROSITE" id="PS51179">
    <property type="entry name" value="POU_3"/>
    <property type="match status" value="1"/>
</dbReference>
<dbReference type="InterPro" id="IPR017970">
    <property type="entry name" value="Homeobox_CS"/>
</dbReference>
<dbReference type="WBParaSite" id="TCONS_00002078.p1">
    <property type="protein sequence ID" value="TCONS_00002078.p1"/>
    <property type="gene ID" value="XLOC_001979"/>
</dbReference>
<protein>
    <recommendedName>
        <fullName evidence="7">POU domain protein</fullName>
    </recommendedName>
</protein>
<feature type="region of interest" description="Disordered" evidence="8">
    <location>
        <begin position="177"/>
        <end position="197"/>
    </location>
</feature>
<comment type="subcellular location">
    <subcellularLocation>
        <location evidence="1 5 6">Nucleus</location>
    </subcellularLocation>
</comment>
<proteinExistence type="inferred from homology"/>
<dbReference type="PROSITE" id="PS50071">
    <property type="entry name" value="HOMEOBOX_2"/>
    <property type="match status" value="1"/>
</dbReference>
<keyword evidence="7" id="KW-0804">Transcription</keyword>
<dbReference type="InterPro" id="IPR001356">
    <property type="entry name" value="HD"/>
</dbReference>
<keyword evidence="4 5" id="KW-0539">Nucleus</keyword>
<feature type="region of interest" description="Disordered" evidence="8">
    <location>
        <begin position="266"/>
        <end position="290"/>
    </location>
</feature>
<dbReference type="SUPFAM" id="SSF46689">
    <property type="entry name" value="Homeodomain-like"/>
    <property type="match status" value="1"/>
</dbReference>
<dbReference type="InterPro" id="IPR050255">
    <property type="entry name" value="POU_domain_TF"/>
</dbReference>
<dbReference type="Gene3D" id="1.10.10.60">
    <property type="entry name" value="Homeodomain-like"/>
    <property type="match status" value="1"/>
</dbReference>
<evidence type="ECO:0000256" key="3">
    <source>
        <dbReference type="ARBA" id="ARBA00023155"/>
    </source>
</evidence>
<dbReference type="GO" id="GO:0000978">
    <property type="term" value="F:RNA polymerase II cis-regulatory region sequence-specific DNA binding"/>
    <property type="evidence" value="ECO:0007669"/>
    <property type="project" value="TreeGrafter"/>
</dbReference>
<dbReference type="GO" id="GO:0000981">
    <property type="term" value="F:DNA-binding transcription factor activity, RNA polymerase II-specific"/>
    <property type="evidence" value="ECO:0007669"/>
    <property type="project" value="InterPro"/>
</dbReference>
<feature type="DNA-binding region" description="Homeobox" evidence="5">
    <location>
        <begin position="429"/>
        <end position="488"/>
    </location>
</feature>
<dbReference type="AlphaFoldDB" id="A0A0K0ET59"/>
<sequence>MSVIVNEENQNMYGVEYFEDCTINQDISVPYDIPINNITNTQQLQYNSCYSQPFPEVDGGNPYIQASNNNNTYTNLTVSNDLLQNNINNCGYQNYNQESGGCQQNYYPSYYSQEHNSNNSNNLGDLSVTYYTNDGFNNKLQEGFFMSSESTSPQLIDNSINSHCDYSWHNSQMEDTSSYISPSSNNTAQYQTSNKGCYSDKNNESTEVFYDYFYSPELCEIIEFFRSNKGCIFRNNTPSNETFISTNNAIPTTNQLVEVNKTENTLQYQGGEGDEKMTSPNSYSSKDPYSPSEIYNSNVSKKLQNEMIVENIEVFANNFKNLRISYGFTQGDVGRHIGLRFGSEFSQTTISRFEALNLSCKNMLKLKPKLEEWLLSTQKLFQQGYTSYEINQHNLHNKFPKPSLAEQEAREISEIKKVRKLYSKEKSKKRRKRTNLEMEQRNILYRKYLEDKRPNEENLRKMADELNLNFEVVKIWFCNRRQKDRKNMVKKNKE</sequence>
<dbReference type="STRING" id="6248.A0A0K0ET59"/>
<dbReference type="InterPro" id="IPR000327">
    <property type="entry name" value="POU_dom"/>
</dbReference>
<dbReference type="Pfam" id="PF00157">
    <property type="entry name" value="Pou"/>
    <property type="match status" value="1"/>
</dbReference>
<evidence type="ECO:0000256" key="6">
    <source>
        <dbReference type="RuleBase" id="RU000682"/>
    </source>
</evidence>
<reference evidence="12" key="1">
    <citation type="submission" date="2015-08" db="UniProtKB">
        <authorList>
            <consortium name="WormBaseParasite"/>
        </authorList>
    </citation>
    <scope>IDENTIFICATION</scope>
</reference>
<dbReference type="WBParaSite" id="SSTP_0001263600.1">
    <property type="protein sequence ID" value="SSTP_0001263600.1"/>
    <property type="gene ID" value="SSTP_0001263600"/>
</dbReference>
<dbReference type="SMART" id="SM00352">
    <property type="entry name" value="POU"/>
    <property type="match status" value="1"/>
</dbReference>
<evidence type="ECO:0000256" key="1">
    <source>
        <dbReference type="ARBA" id="ARBA00004123"/>
    </source>
</evidence>
<dbReference type="InterPro" id="IPR009057">
    <property type="entry name" value="Homeodomain-like_sf"/>
</dbReference>
<evidence type="ECO:0000313" key="11">
    <source>
        <dbReference type="Proteomes" id="UP000035681"/>
    </source>
</evidence>
<dbReference type="SUPFAM" id="SSF47413">
    <property type="entry name" value="lambda repressor-like DNA-binding domains"/>
    <property type="match status" value="1"/>
</dbReference>
<dbReference type="Gene3D" id="1.10.260.40">
    <property type="entry name" value="lambda repressor-like DNA-binding domains"/>
    <property type="match status" value="1"/>
</dbReference>
<feature type="compositionally biased region" description="Polar residues" evidence="8">
    <location>
        <begin position="177"/>
        <end position="196"/>
    </location>
</feature>
<evidence type="ECO:0000313" key="12">
    <source>
        <dbReference type="WBParaSite" id="SSTP_0001263600.1"/>
    </source>
</evidence>
<dbReference type="InterPro" id="IPR013847">
    <property type="entry name" value="POU"/>
</dbReference>
<accession>A0A0K0ET59</accession>
<keyword evidence="3 5" id="KW-0371">Homeobox</keyword>
<comment type="similarity">
    <text evidence="7">Belongs to the POU transcription factor family.</text>
</comment>
<feature type="domain" description="Homeobox" evidence="9">
    <location>
        <begin position="427"/>
        <end position="487"/>
    </location>
</feature>
<evidence type="ECO:0000256" key="7">
    <source>
        <dbReference type="RuleBase" id="RU361194"/>
    </source>
</evidence>
<evidence type="ECO:0000259" key="10">
    <source>
        <dbReference type="PROSITE" id="PS51179"/>
    </source>
</evidence>
<evidence type="ECO:0000256" key="2">
    <source>
        <dbReference type="ARBA" id="ARBA00023125"/>
    </source>
</evidence>
<evidence type="ECO:0000256" key="8">
    <source>
        <dbReference type="SAM" id="MobiDB-lite"/>
    </source>
</evidence>
<dbReference type="PROSITE" id="PS00465">
    <property type="entry name" value="POU_2"/>
    <property type="match status" value="1"/>
</dbReference>
<evidence type="ECO:0000259" key="9">
    <source>
        <dbReference type="PROSITE" id="PS50071"/>
    </source>
</evidence>
<dbReference type="Proteomes" id="UP000035681">
    <property type="component" value="Unplaced"/>
</dbReference>
<organism evidence="12">
    <name type="scientific">Strongyloides stercoralis</name>
    <name type="common">Threadworm</name>
    <dbReference type="NCBI Taxonomy" id="6248"/>
    <lineage>
        <taxon>Eukaryota</taxon>
        <taxon>Metazoa</taxon>
        <taxon>Ecdysozoa</taxon>
        <taxon>Nematoda</taxon>
        <taxon>Chromadorea</taxon>
        <taxon>Rhabditida</taxon>
        <taxon>Tylenchina</taxon>
        <taxon>Panagrolaimomorpha</taxon>
        <taxon>Strongyloidoidea</taxon>
        <taxon>Strongyloididae</taxon>
        <taxon>Strongyloides</taxon>
    </lineage>
</organism>
<feature type="domain" description="POU-specific" evidence="10">
    <location>
        <begin position="304"/>
        <end position="378"/>
    </location>
</feature>
<feature type="compositionally biased region" description="Polar residues" evidence="8">
    <location>
        <begin position="278"/>
        <end position="290"/>
    </location>
</feature>
<dbReference type="GO" id="GO:0030154">
    <property type="term" value="P:cell differentiation"/>
    <property type="evidence" value="ECO:0007669"/>
    <property type="project" value="UniProtKB-ARBA"/>
</dbReference>
<dbReference type="PROSITE" id="PS00027">
    <property type="entry name" value="HOMEOBOX_1"/>
    <property type="match status" value="1"/>
</dbReference>
<evidence type="ECO:0000256" key="4">
    <source>
        <dbReference type="ARBA" id="ARBA00023242"/>
    </source>
</evidence>
<keyword evidence="2 5" id="KW-0238">DNA-binding</keyword>